<evidence type="ECO:0000256" key="2">
    <source>
        <dbReference type="SAM" id="MobiDB-lite"/>
    </source>
</evidence>
<dbReference type="EMBL" id="MU154530">
    <property type="protein sequence ID" value="KAF9499806.1"/>
    <property type="molecule type" value="Genomic_DNA"/>
</dbReference>
<sequence length="415" mass="46876">MDFQADPELMTEMIKLLGQELKSVKAQLAEPGRAKRMVHAPRSSATSATNDLAVETMRAENEKLKDEIAALRESQVPREVKMEDATNPDLEPDIASIATWQDTVEDLTTQLGQALNAQQTQEKVNHGLGVRLVDAKTKQQESTTALESLQQEYNTLLEKYRNMKQSNRSLRKASTFLLEKLENMERERDVLVQRIAFDPIAWVGESNLDPIPDQPDYSSLPTYPEIISPNSSAGHDFFWLDDHCVVKPAEGVPRRLLICLPSHIYNPGPKAKRRGWSPYPTGWRLGEVKSVFQKVSEPGWLHLGRYRCDHIVPLEPSTVDYLISDADMCRIRKQTLPDPYYVSLFHQDMIADMFFSRVLGISCIALQCVGYEPVLTQHGESHQDDHIVPATRGEDEVPPSQPDLESDELADDMSV</sequence>
<keyword evidence="1" id="KW-0175">Coiled coil</keyword>
<keyword evidence="4" id="KW-1185">Reference proteome</keyword>
<evidence type="ECO:0000313" key="4">
    <source>
        <dbReference type="Proteomes" id="UP000807025"/>
    </source>
</evidence>
<feature type="coiled-coil region" evidence="1">
    <location>
        <begin position="132"/>
        <end position="194"/>
    </location>
</feature>
<name>A0A9P6DAX9_PLEER</name>
<comment type="caution">
    <text evidence="3">The sequence shown here is derived from an EMBL/GenBank/DDBJ whole genome shotgun (WGS) entry which is preliminary data.</text>
</comment>
<dbReference type="Proteomes" id="UP000807025">
    <property type="component" value="Unassembled WGS sequence"/>
</dbReference>
<feature type="compositionally biased region" description="Basic and acidic residues" evidence="2">
    <location>
        <begin position="380"/>
        <end position="395"/>
    </location>
</feature>
<accession>A0A9P6DAX9</accession>
<feature type="compositionally biased region" description="Acidic residues" evidence="2">
    <location>
        <begin position="404"/>
        <end position="415"/>
    </location>
</feature>
<evidence type="ECO:0000313" key="3">
    <source>
        <dbReference type="EMBL" id="KAF9499806.1"/>
    </source>
</evidence>
<organism evidence="3 4">
    <name type="scientific">Pleurotus eryngii</name>
    <name type="common">Boletus of the steppes</name>
    <dbReference type="NCBI Taxonomy" id="5323"/>
    <lineage>
        <taxon>Eukaryota</taxon>
        <taxon>Fungi</taxon>
        <taxon>Dikarya</taxon>
        <taxon>Basidiomycota</taxon>
        <taxon>Agaricomycotina</taxon>
        <taxon>Agaricomycetes</taxon>
        <taxon>Agaricomycetidae</taxon>
        <taxon>Agaricales</taxon>
        <taxon>Pleurotineae</taxon>
        <taxon>Pleurotaceae</taxon>
        <taxon>Pleurotus</taxon>
    </lineage>
</organism>
<dbReference type="OrthoDB" id="2879738at2759"/>
<reference evidence="3" key="1">
    <citation type="submission" date="2020-11" db="EMBL/GenBank/DDBJ databases">
        <authorList>
            <consortium name="DOE Joint Genome Institute"/>
            <person name="Ahrendt S."/>
            <person name="Riley R."/>
            <person name="Andreopoulos W."/>
            <person name="Labutti K."/>
            <person name="Pangilinan J."/>
            <person name="Ruiz-Duenas F.J."/>
            <person name="Barrasa J.M."/>
            <person name="Sanchez-Garcia M."/>
            <person name="Camarero S."/>
            <person name="Miyauchi S."/>
            <person name="Serrano A."/>
            <person name="Linde D."/>
            <person name="Babiker R."/>
            <person name="Drula E."/>
            <person name="Ayuso-Fernandez I."/>
            <person name="Pacheco R."/>
            <person name="Padilla G."/>
            <person name="Ferreira P."/>
            <person name="Barriuso J."/>
            <person name="Kellner H."/>
            <person name="Castanera R."/>
            <person name="Alfaro M."/>
            <person name="Ramirez L."/>
            <person name="Pisabarro A.G."/>
            <person name="Kuo A."/>
            <person name="Tritt A."/>
            <person name="Lipzen A."/>
            <person name="He G."/>
            <person name="Yan M."/>
            <person name="Ng V."/>
            <person name="Cullen D."/>
            <person name="Martin F."/>
            <person name="Rosso M.-N."/>
            <person name="Henrissat B."/>
            <person name="Hibbett D."/>
            <person name="Martinez A.T."/>
            <person name="Grigoriev I.V."/>
        </authorList>
    </citation>
    <scope>NUCLEOTIDE SEQUENCE</scope>
    <source>
        <strain evidence="3">ATCC 90797</strain>
    </source>
</reference>
<dbReference type="AlphaFoldDB" id="A0A9P6DAX9"/>
<gene>
    <name evidence="3" type="ORF">BDN71DRAFT_1502700</name>
</gene>
<protein>
    <submittedName>
        <fullName evidence="3">Uncharacterized protein</fullName>
    </submittedName>
</protein>
<proteinExistence type="predicted"/>
<evidence type="ECO:0000256" key="1">
    <source>
        <dbReference type="SAM" id="Coils"/>
    </source>
</evidence>
<feature type="region of interest" description="Disordered" evidence="2">
    <location>
        <begin position="380"/>
        <end position="415"/>
    </location>
</feature>